<dbReference type="HOGENOM" id="CLU_1917948_0_0_1"/>
<evidence type="ECO:0000313" key="3">
    <source>
        <dbReference type="Proteomes" id="UP000011958"/>
    </source>
</evidence>
<sequence>MHYKCYNNYLFNFDKKRLKYRKKVLFIKIIIKNKYISIFIFINLFSSQTKSLQDNIWTYDTFDINKGIVIQFNNKRQNFDVSSTDKNLEKIKKSKVFSVQVKIPFSDCIKDFEKELINYCKPYFHRFFSKRR</sequence>
<dbReference type="EMBL" id="AFWA02000009">
    <property type="protein sequence ID" value="EMR09671.1"/>
    <property type="molecule type" value="Genomic_DNA"/>
</dbReference>
<feature type="transmembrane region" description="Helical" evidence="1">
    <location>
        <begin position="25"/>
        <end position="45"/>
    </location>
</feature>
<reference evidence="3" key="1">
    <citation type="journal article" date="2016" name="Nat. Commun.">
        <title>Genome analysis of three Pneumocystis species reveals adaptation mechanisms to life exclusively in mammalian hosts.</title>
        <authorList>
            <person name="Ma L."/>
            <person name="Chen Z."/>
            <person name="Huang D.W."/>
            <person name="Kutty G."/>
            <person name="Ishihara M."/>
            <person name="Wang H."/>
            <person name="Abouelleil A."/>
            <person name="Bishop L."/>
            <person name="Davey E."/>
            <person name="Deng R."/>
            <person name="Deng X."/>
            <person name="Fan L."/>
            <person name="Fantoni G."/>
            <person name="Fitzgerald M."/>
            <person name="Gogineni E."/>
            <person name="Goldberg J.M."/>
            <person name="Handley G."/>
            <person name="Hu X."/>
            <person name="Huber C."/>
            <person name="Jiao X."/>
            <person name="Jones K."/>
            <person name="Levin J.Z."/>
            <person name="Liu Y."/>
            <person name="Macdonald P."/>
            <person name="Melnikov A."/>
            <person name="Raley C."/>
            <person name="Sassi M."/>
            <person name="Sherman B.T."/>
            <person name="Song X."/>
            <person name="Sykes S."/>
            <person name="Tran B."/>
            <person name="Walsh L."/>
            <person name="Xia Y."/>
            <person name="Yang J."/>
            <person name="Young S."/>
            <person name="Zeng Q."/>
            <person name="Zheng X."/>
            <person name="Stephens R."/>
            <person name="Nusbaum C."/>
            <person name="Birren B.W."/>
            <person name="Azadi P."/>
            <person name="Lempicki R.A."/>
            <person name="Cuomo C.A."/>
            <person name="Kovacs J.A."/>
        </authorList>
    </citation>
    <scope>NUCLEOTIDE SEQUENCE [LARGE SCALE GENOMIC DNA]</scope>
    <source>
        <strain evidence="3">B123</strain>
    </source>
</reference>
<dbReference type="RefSeq" id="XP_007873832.1">
    <property type="nucleotide sequence ID" value="XM_007875641.1"/>
</dbReference>
<dbReference type="Proteomes" id="UP000011958">
    <property type="component" value="Unassembled WGS sequence"/>
</dbReference>
<protein>
    <submittedName>
        <fullName evidence="2">Uncharacterized protein</fullName>
    </submittedName>
</protein>
<proteinExistence type="predicted"/>
<evidence type="ECO:0000256" key="1">
    <source>
        <dbReference type="SAM" id="Phobius"/>
    </source>
</evidence>
<evidence type="ECO:0000313" key="2">
    <source>
        <dbReference type="EMBL" id="EMR09671.1"/>
    </source>
</evidence>
<keyword evidence="1" id="KW-0472">Membrane</keyword>
<dbReference type="AlphaFoldDB" id="M7NRC3"/>
<accession>M7NRC3</accession>
<comment type="caution">
    <text evidence="2">The sequence shown here is derived from an EMBL/GenBank/DDBJ whole genome shotgun (WGS) entry which is preliminary data.</text>
</comment>
<keyword evidence="3" id="KW-1185">Reference proteome</keyword>
<gene>
    <name evidence="2" type="ORF">PNEG_01861</name>
</gene>
<organism evidence="2 3">
    <name type="scientific">Pneumocystis murina (strain B123)</name>
    <name type="common">Mouse pneumocystis pneumonia agent</name>
    <name type="synonym">Pneumocystis carinii f. sp. muris</name>
    <dbReference type="NCBI Taxonomy" id="1069680"/>
    <lineage>
        <taxon>Eukaryota</taxon>
        <taxon>Fungi</taxon>
        <taxon>Dikarya</taxon>
        <taxon>Ascomycota</taxon>
        <taxon>Taphrinomycotina</taxon>
        <taxon>Pneumocystomycetes</taxon>
        <taxon>Pneumocystaceae</taxon>
        <taxon>Pneumocystis</taxon>
    </lineage>
</organism>
<keyword evidence="1" id="KW-0812">Transmembrane</keyword>
<name>M7NRC3_PNEMU</name>
<dbReference type="OrthoDB" id="10673352at2759"/>
<keyword evidence="1" id="KW-1133">Transmembrane helix</keyword>
<dbReference type="GeneID" id="19895555"/>
<dbReference type="VEuPathDB" id="FungiDB:PNEG_01861"/>